<gene>
    <name evidence="3" type="ORF">QBE51_13020</name>
</gene>
<evidence type="ECO:0000259" key="1">
    <source>
        <dbReference type="Pfam" id="PF07992"/>
    </source>
</evidence>
<dbReference type="PANTHER" id="PTHR42783">
    <property type="entry name" value="GLUTAMATE SYNTHASE [NADPH] SMALL CHAIN"/>
    <property type="match status" value="1"/>
</dbReference>
<reference evidence="3 4" key="1">
    <citation type="submission" date="2023-03" db="EMBL/GenBank/DDBJ databases">
        <title>Novel Species.</title>
        <authorList>
            <person name="Ma S."/>
        </authorList>
    </citation>
    <scope>NUCLEOTIDE SEQUENCE [LARGE SCALE GENOMIC DNA]</scope>
    <source>
        <strain evidence="3 4">LIND6LT2</strain>
    </source>
</reference>
<evidence type="ECO:0000259" key="2">
    <source>
        <dbReference type="Pfam" id="PF14691"/>
    </source>
</evidence>
<dbReference type="RefSeq" id="WP_341876678.1">
    <property type="nucleotide sequence ID" value="NZ_CP121687.1"/>
</dbReference>
<dbReference type="SUPFAM" id="SSF51971">
    <property type="entry name" value="Nucleotide-binding domain"/>
    <property type="match status" value="2"/>
</dbReference>
<protein>
    <submittedName>
        <fullName evidence="3">NAD(P)-dependent oxidoreductase</fullName>
    </submittedName>
</protein>
<evidence type="ECO:0000313" key="4">
    <source>
        <dbReference type="Proteomes" id="UP001486565"/>
    </source>
</evidence>
<dbReference type="InterPro" id="IPR023753">
    <property type="entry name" value="FAD/NAD-binding_dom"/>
</dbReference>
<keyword evidence="4" id="KW-1185">Reference proteome</keyword>
<evidence type="ECO:0000313" key="3">
    <source>
        <dbReference type="EMBL" id="WZL69692.1"/>
    </source>
</evidence>
<feature type="domain" description="Dihydroprymidine dehydrogenase" evidence="2">
    <location>
        <begin position="5"/>
        <end position="95"/>
    </location>
</feature>
<dbReference type="InterPro" id="IPR028261">
    <property type="entry name" value="DPD_II"/>
</dbReference>
<dbReference type="Proteomes" id="UP001486565">
    <property type="component" value="Chromosome"/>
</dbReference>
<dbReference type="Gene3D" id="3.50.50.60">
    <property type="entry name" value="FAD/NAD(P)-binding domain"/>
    <property type="match status" value="2"/>
</dbReference>
<dbReference type="PANTHER" id="PTHR42783:SF3">
    <property type="entry name" value="GLUTAMATE SYNTHASE [NADPH] SMALL CHAIN-RELATED"/>
    <property type="match status" value="1"/>
</dbReference>
<dbReference type="InterPro" id="IPR036188">
    <property type="entry name" value="FAD/NAD-bd_sf"/>
</dbReference>
<accession>A0ABZ2Y6T7</accession>
<dbReference type="InterPro" id="IPR009051">
    <property type="entry name" value="Helical_ferredxn"/>
</dbReference>
<dbReference type="Gene3D" id="1.10.1060.10">
    <property type="entry name" value="Alpha-helical ferredoxin"/>
    <property type="match status" value="1"/>
</dbReference>
<dbReference type="Pfam" id="PF07992">
    <property type="entry name" value="Pyr_redox_2"/>
    <property type="match status" value="1"/>
</dbReference>
<organism evidence="3 4">
    <name type="scientific">Defluviitalea saccharophila</name>
    <dbReference type="NCBI Taxonomy" id="879970"/>
    <lineage>
        <taxon>Bacteria</taxon>
        <taxon>Bacillati</taxon>
        <taxon>Bacillota</taxon>
        <taxon>Clostridia</taxon>
        <taxon>Lachnospirales</taxon>
        <taxon>Defluviitaleaceae</taxon>
        <taxon>Defluviitalea</taxon>
    </lineage>
</organism>
<dbReference type="PRINTS" id="PR00368">
    <property type="entry name" value="FADPNR"/>
</dbReference>
<dbReference type="SUPFAM" id="SSF46548">
    <property type="entry name" value="alpha-helical ferredoxin"/>
    <property type="match status" value="1"/>
</dbReference>
<name>A0ABZ2Y6T7_9FIRM</name>
<dbReference type="Pfam" id="PF14691">
    <property type="entry name" value="Fer4_20"/>
    <property type="match status" value="1"/>
</dbReference>
<dbReference type="EMBL" id="CP121687">
    <property type="protein sequence ID" value="WZL69692.1"/>
    <property type="molecule type" value="Genomic_DNA"/>
</dbReference>
<proteinExistence type="predicted"/>
<feature type="domain" description="FAD/NAD(P)-binding" evidence="1">
    <location>
        <begin position="109"/>
        <end position="396"/>
    </location>
</feature>
<dbReference type="PRINTS" id="PR00469">
    <property type="entry name" value="PNDRDTASEII"/>
</dbReference>
<sequence>MIRLKEEANRCLLCKNPRCKSKCPINTPIPEVIQLFKEDKIQEAGELLFNNNPLSVVCALVCPHENQCKGNCIRGIKEEPIEFYDIENYISTKFLDSDETNPVKLDKDRIAVIGAGPAGITIAFILASKGYRITIFESKDKIGGVLRYGIPDFRLPKDILDKIQHKLVQMGVKIRPNTRVGPVITIDKLFEDGYKAIFIGTGVWNPKTLNIKGETLGHVHYAIDYLKSPQVYELGKSVCVIGAGNVAMDAARTAKRNGVDQVSILYRKGFEDMTATKAEIEDAKKDGIIFELFKAPTEITDEGVKYIETQKIVNDEGKAETVFVETSEGFYPCDSVIIAVSQAPRNIIVSNNKGLKTGKSGLLIADESGHTTRQGVFSAGDVVTGAKTVVEAVNHAKIVAQAIDDYCIKAHKKQGI</sequence>